<feature type="domain" description="O-GlcNAc transferase C-terminal" evidence="9">
    <location>
        <begin position="263"/>
        <end position="412"/>
    </location>
</feature>
<dbReference type="RefSeq" id="WP_209991250.1">
    <property type="nucleotide sequence ID" value="NZ_JAGINO010000045.1"/>
</dbReference>
<evidence type="ECO:0000313" key="10">
    <source>
        <dbReference type="EMBL" id="MDQ0534948.1"/>
    </source>
</evidence>
<evidence type="ECO:0000256" key="5">
    <source>
        <dbReference type="ARBA" id="ARBA00022679"/>
    </source>
</evidence>
<dbReference type="EMBL" id="JAUSVU010000015">
    <property type="protein sequence ID" value="MDQ0534948.1"/>
    <property type="molecule type" value="Genomic_DNA"/>
</dbReference>
<keyword evidence="7 8" id="KW-0802">TPR repeat</keyword>
<sequence>MSVERAKTLASEGLRLAQQGRMREAVPLLRGAAGLAPWIADLHLNLGIALLHDGVLPDAEDAMRRTLALACDQPAVHKNLGMLHLAGGRPAEAAKALRRALALAPWTPDRGALLNNIGVALRPLGRLEEAAEHFRHALRAAPGLVDARKNLAMTLVDLLRTDEALAVLRTGLALAPDAAELHGEAAHACKERGMVEEAAVWLERARQLNPAAIEALHSQLLLAHYQPGVTAAGLHRLHADMERWHGRRSRAAWKPHGNGRDRHRPLRVGYVSGDLRRHPVGFFLAGMMRHHDPAQVIPFLYSCHPHQDAVTAAIRAGGAIWRQVHAASDEELAEQIRTDGIDILVDLAGHTAHNRLRVFARRPAPVQASWAGYVGTTGLEGMDWLVADRFHVPPGEDGLYTERVARMPHGYVCWQPPDDAPPVAPPPALARGFATFGCFNNIAKVTPPVVALWADILRRVPTARLVMRTKALGDAGTRRRYLALFAAGGIAAERLTLGGELPQRELLAAYGDVDVALDPFPYSGGVTTLEALWMGVPVITMPGRSFAGRHSTSHLSNIGHAGWVAADPADYVARAVAWAEAPDALAAIRRGLRQDMAASPLLDHRGFARDLEALWRELWHDHLERTGEPSAPPLQPAVHGFAAPGVLHRLGVEAMRAGDAARAVRCLTAAVALAPAAADALDHLGVALSGRGSFEPSIRALRHATAVAPGDPAHLNNLVQALIRAGRFTEAAEALTRACAAAPFQPSLVGLLGDVRARLGDAAGAEAAYLEIAALRPEAVEPWLAISRLCRHTGRTARALGSLVQALQRRPDDADLHAEMAAIFADLDDPGRAVAAAKRALALEPGRVDRYRDLALVFHRQQVGTDAASLPRRIASLQ</sequence>
<protein>
    <recommendedName>
        <fullName evidence="3">protein O-GlcNAc transferase</fullName>
        <ecNumber evidence="3">2.4.1.255</ecNumber>
    </recommendedName>
</protein>
<comment type="caution">
    <text evidence="10">The sequence shown here is derived from an EMBL/GenBank/DDBJ whole genome shotgun (WGS) entry which is preliminary data.</text>
</comment>
<dbReference type="EC" id="2.4.1.255" evidence="3"/>
<accession>A0ABU0MP08</accession>
<feature type="repeat" description="TPR" evidence="8">
    <location>
        <begin position="111"/>
        <end position="144"/>
    </location>
</feature>
<keyword evidence="11" id="KW-1185">Reference proteome</keyword>
<dbReference type="SUPFAM" id="SSF48452">
    <property type="entry name" value="TPR-like"/>
    <property type="match status" value="2"/>
</dbReference>
<dbReference type="Pfam" id="PF13844">
    <property type="entry name" value="Glyco_transf_41"/>
    <property type="match status" value="2"/>
</dbReference>
<evidence type="ECO:0000259" key="9">
    <source>
        <dbReference type="Pfam" id="PF13844"/>
    </source>
</evidence>
<comment type="pathway">
    <text evidence="1">Protein modification; protein glycosylation.</text>
</comment>
<proteinExistence type="inferred from homology"/>
<feature type="repeat" description="TPR" evidence="8">
    <location>
        <begin position="74"/>
        <end position="107"/>
    </location>
</feature>
<evidence type="ECO:0000256" key="3">
    <source>
        <dbReference type="ARBA" id="ARBA00011970"/>
    </source>
</evidence>
<evidence type="ECO:0000256" key="8">
    <source>
        <dbReference type="PROSITE-ProRule" id="PRU00339"/>
    </source>
</evidence>
<dbReference type="InterPro" id="IPR051939">
    <property type="entry name" value="Glycosyltr_41/O-GlcNAc_trsf"/>
</dbReference>
<dbReference type="GO" id="GO:0016740">
    <property type="term" value="F:transferase activity"/>
    <property type="evidence" value="ECO:0007669"/>
    <property type="project" value="UniProtKB-KW"/>
</dbReference>
<dbReference type="InterPro" id="IPR029489">
    <property type="entry name" value="OGT/SEC/SPY_C"/>
</dbReference>
<keyword evidence="6" id="KW-0677">Repeat</keyword>
<dbReference type="InterPro" id="IPR019734">
    <property type="entry name" value="TPR_rpt"/>
</dbReference>
<dbReference type="PROSITE" id="PS50005">
    <property type="entry name" value="TPR"/>
    <property type="match status" value="2"/>
</dbReference>
<keyword evidence="5 10" id="KW-0808">Transferase</keyword>
<feature type="domain" description="O-GlcNAc transferase C-terminal" evidence="9">
    <location>
        <begin position="436"/>
        <end position="611"/>
    </location>
</feature>
<evidence type="ECO:0000313" key="11">
    <source>
        <dbReference type="Proteomes" id="UP001244552"/>
    </source>
</evidence>
<dbReference type="Proteomes" id="UP001244552">
    <property type="component" value="Unassembled WGS sequence"/>
</dbReference>
<dbReference type="Gene3D" id="1.25.40.10">
    <property type="entry name" value="Tetratricopeptide repeat domain"/>
    <property type="match status" value="4"/>
</dbReference>
<dbReference type="InterPro" id="IPR011990">
    <property type="entry name" value="TPR-like_helical_dom_sf"/>
</dbReference>
<reference evidence="10 11" key="1">
    <citation type="submission" date="2023-07" db="EMBL/GenBank/DDBJ databases">
        <title>Genomic Encyclopedia of Type Strains, Phase IV (KMG-IV): sequencing the most valuable type-strain genomes for metagenomic binning, comparative biology and taxonomic classification.</title>
        <authorList>
            <person name="Goeker M."/>
        </authorList>
    </citation>
    <scope>NUCLEOTIDE SEQUENCE [LARGE SCALE GENOMIC DNA]</scope>
    <source>
        <strain evidence="10 11">DSM 19922</strain>
    </source>
</reference>
<organism evidence="10 11">
    <name type="scientific">Azospirillum picis</name>
    <dbReference type="NCBI Taxonomy" id="488438"/>
    <lineage>
        <taxon>Bacteria</taxon>
        <taxon>Pseudomonadati</taxon>
        <taxon>Pseudomonadota</taxon>
        <taxon>Alphaproteobacteria</taxon>
        <taxon>Rhodospirillales</taxon>
        <taxon>Azospirillaceae</taxon>
        <taxon>Azospirillum</taxon>
    </lineage>
</organism>
<dbReference type="Gene3D" id="3.40.50.2000">
    <property type="entry name" value="Glycogen Phosphorylase B"/>
    <property type="match status" value="1"/>
</dbReference>
<dbReference type="Gene3D" id="3.40.50.11380">
    <property type="match status" value="1"/>
</dbReference>
<name>A0ABU0MP08_9PROT</name>
<comment type="similarity">
    <text evidence="2">Belongs to the glycosyltransferase 41 family. O-GlcNAc transferase subfamily.</text>
</comment>
<keyword evidence="4" id="KW-0328">Glycosyltransferase</keyword>
<dbReference type="SMART" id="SM00028">
    <property type="entry name" value="TPR"/>
    <property type="match status" value="11"/>
</dbReference>
<evidence type="ECO:0000256" key="7">
    <source>
        <dbReference type="ARBA" id="ARBA00022803"/>
    </source>
</evidence>
<evidence type="ECO:0000256" key="1">
    <source>
        <dbReference type="ARBA" id="ARBA00004922"/>
    </source>
</evidence>
<evidence type="ECO:0000256" key="2">
    <source>
        <dbReference type="ARBA" id="ARBA00005386"/>
    </source>
</evidence>
<dbReference type="SUPFAM" id="SSF53756">
    <property type="entry name" value="UDP-Glycosyltransferase/glycogen phosphorylase"/>
    <property type="match status" value="1"/>
</dbReference>
<gene>
    <name evidence="10" type="ORF">QO018_003826</name>
</gene>
<dbReference type="PANTHER" id="PTHR44835:SF1">
    <property type="entry name" value="PROTEIN O-GLCNAC TRANSFERASE"/>
    <property type="match status" value="1"/>
</dbReference>
<dbReference type="Pfam" id="PF13432">
    <property type="entry name" value="TPR_16"/>
    <property type="match status" value="5"/>
</dbReference>
<evidence type="ECO:0000256" key="4">
    <source>
        <dbReference type="ARBA" id="ARBA00022676"/>
    </source>
</evidence>
<evidence type="ECO:0000256" key="6">
    <source>
        <dbReference type="ARBA" id="ARBA00022737"/>
    </source>
</evidence>
<dbReference type="PANTHER" id="PTHR44835">
    <property type="entry name" value="UDP-N-ACETYLGLUCOSAMINE--PEPTIDE N-ACETYLGLUCOSAMINYLTRANSFERASE SPINDLY-RELATED"/>
    <property type="match status" value="1"/>
</dbReference>